<feature type="transmembrane region" description="Helical" evidence="5">
    <location>
        <begin position="403"/>
        <end position="421"/>
    </location>
</feature>
<dbReference type="InterPro" id="IPR036179">
    <property type="entry name" value="Ig-like_dom_sf"/>
</dbReference>
<dbReference type="GO" id="GO:0002764">
    <property type="term" value="P:immune response-regulating signaling pathway"/>
    <property type="evidence" value="ECO:0007669"/>
    <property type="project" value="TreeGrafter"/>
</dbReference>
<dbReference type="KEGG" id="dle:111180999"/>
<dbReference type="SMART" id="SM00409">
    <property type="entry name" value="IG"/>
    <property type="match status" value="2"/>
</dbReference>
<feature type="compositionally biased region" description="Polar residues" evidence="4">
    <location>
        <begin position="78"/>
        <end position="87"/>
    </location>
</feature>
<dbReference type="PROSITE" id="PS50835">
    <property type="entry name" value="IG_LIKE"/>
    <property type="match status" value="1"/>
</dbReference>
<dbReference type="Gene3D" id="2.60.40.10">
    <property type="entry name" value="Immunoglobulins"/>
    <property type="match status" value="2"/>
</dbReference>
<evidence type="ECO:0000256" key="2">
    <source>
        <dbReference type="ARBA" id="ARBA00023157"/>
    </source>
</evidence>
<feature type="chain" id="PRO_5016019587" evidence="6">
    <location>
        <begin position="22"/>
        <end position="464"/>
    </location>
</feature>
<keyword evidence="3" id="KW-0393">Immunoglobulin domain</keyword>
<dbReference type="GeneID" id="111180999"/>
<evidence type="ECO:0000313" key="9">
    <source>
        <dbReference type="RefSeq" id="XP_022441685.1"/>
    </source>
</evidence>
<evidence type="ECO:0000313" key="8">
    <source>
        <dbReference type="Proteomes" id="UP000248483"/>
    </source>
</evidence>
<name>A0A2Y9P6I1_DELLE</name>
<reference evidence="9" key="1">
    <citation type="submission" date="2025-08" db="UniProtKB">
        <authorList>
            <consortium name="RefSeq"/>
        </authorList>
    </citation>
    <scope>IDENTIFICATION</scope>
    <source>
        <tissue evidence="9">Blood</tissue>
    </source>
</reference>
<evidence type="ECO:0000256" key="6">
    <source>
        <dbReference type="SAM" id="SignalP"/>
    </source>
</evidence>
<proteinExistence type="predicted"/>
<evidence type="ECO:0000259" key="7">
    <source>
        <dbReference type="PROSITE" id="PS50835"/>
    </source>
</evidence>
<accession>A0A2Y9P6I1</accession>
<keyword evidence="5" id="KW-0472">Membrane</keyword>
<feature type="signal peptide" evidence="6">
    <location>
        <begin position="1"/>
        <end position="21"/>
    </location>
</feature>
<dbReference type="FunFam" id="2.60.40.10:FF:000049">
    <property type="entry name" value="Leukocyte immunoglobulin-like receptor subfamily B member 1"/>
    <property type="match status" value="2"/>
</dbReference>
<feature type="transmembrane region" description="Helical" evidence="5">
    <location>
        <begin position="37"/>
        <end position="62"/>
    </location>
</feature>
<evidence type="ECO:0000256" key="4">
    <source>
        <dbReference type="SAM" id="MobiDB-lite"/>
    </source>
</evidence>
<dbReference type="InterPro" id="IPR003599">
    <property type="entry name" value="Ig_sub"/>
</dbReference>
<dbReference type="PANTHER" id="PTHR11738">
    <property type="entry name" value="MHC CLASS I NK CELL RECEPTOR"/>
    <property type="match status" value="1"/>
</dbReference>
<sequence length="464" mass="51511">MSLGVIFLLGLVSCWDQRIWAQTDLPEVYLNPPGDEYLPTVIVTSVISILPFLFLLIFLLCWCWCRAKNRATEDDTKGQVNDNSSSPDMDFQEENQHDVSVDIPPEEDRQMDMHPAPRASLLAIQLRTGRGTMSPTMAAFFCLGLCLGQVIQAQKGLLPKPSLQARPSSLVPLGKPVTISCQGPPGADLYRLEELISRKYLDQAELSISAMEQRFVGRYRCSYQSGTSWSPPSNQLELVATGVFTKPSLSAQPSTAVAPGVDVTLRCHTQYSFDQFALYKEGDTGPYKTPERWYQADFPITTVTAAHSGTYRCYSFSSRSPYLWSAPSDPLELVVTGTSFTPSWLPTEPPSSVTEFSEASKKLNHSLVNEVATTETSRNITILPKESDPPSGLAFQYYTKSNLVRICLGAVILILLVGLLAEDWHSRKKPLMHRVRAVHRPLPPLPQTQKSHSCQDGGRSDEHN</sequence>
<keyword evidence="1 6" id="KW-0732">Signal</keyword>
<dbReference type="RefSeq" id="XP_022441685.1">
    <property type="nucleotide sequence ID" value="XM_022585977.2"/>
</dbReference>
<dbReference type="Pfam" id="PF13895">
    <property type="entry name" value="Ig_2"/>
    <property type="match status" value="1"/>
</dbReference>
<evidence type="ECO:0000256" key="1">
    <source>
        <dbReference type="ARBA" id="ARBA00022729"/>
    </source>
</evidence>
<keyword evidence="2" id="KW-1015">Disulfide bond</keyword>
<evidence type="ECO:0000256" key="5">
    <source>
        <dbReference type="SAM" id="Phobius"/>
    </source>
</evidence>
<keyword evidence="5" id="KW-0812">Transmembrane</keyword>
<keyword evidence="8" id="KW-1185">Reference proteome</keyword>
<gene>
    <name evidence="9" type="primary">LOC111180999</name>
</gene>
<dbReference type="InterPro" id="IPR050412">
    <property type="entry name" value="Ig-like_Receptors_ImmuneReg"/>
</dbReference>
<evidence type="ECO:0000256" key="3">
    <source>
        <dbReference type="ARBA" id="ARBA00023319"/>
    </source>
</evidence>
<dbReference type="GO" id="GO:0005886">
    <property type="term" value="C:plasma membrane"/>
    <property type="evidence" value="ECO:0007669"/>
    <property type="project" value="TreeGrafter"/>
</dbReference>
<dbReference type="InterPro" id="IPR013783">
    <property type="entry name" value="Ig-like_fold"/>
</dbReference>
<dbReference type="Proteomes" id="UP000248483">
    <property type="component" value="Unplaced"/>
</dbReference>
<feature type="region of interest" description="Disordered" evidence="4">
    <location>
        <begin position="74"/>
        <end position="94"/>
    </location>
</feature>
<dbReference type="STRING" id="9749.A0A2Y9P6I1"/>
<dbReference type="InterPro" id="IPR007110">
    <property type="entry name" value="Ig-like_dom"/>
</dbReference>
<dbReference type="FunCoup" id="A0A2Y9P6I1">
    <property type="interactions" value="56"/>
</dbReference>
<keyword evidence="5" id="KW-1133">Transmembrane helix</keyword>
<feature type="domain" description="Ig-like" evidence="7">
    <location>
        <begin position="247"/>
        <end position="313"/>
    </location>
</feature>
<feature type="region of interest" description="Disordered" evidence="4">
    <location>
        <begin position="440"/>
        <end position="464"/>
    </location>
</feature>
<dbReference type="AlphaFoldDB" id="A0A2Y9P6I1"/>
<dbReference type="InParanoid" id="A0A2Y9P6I1"/>
<dbReference type="PANTHER" id="PTHR11738:SF185">
    <property type="entry name" value="PLATELET GLYCOPROTEIN VI"/>
    <property type="match status" value="1"/>
</dbReference>
<dbReference type="SUPFAM" id="SSF48726">
    <property type="entry name" value="Immunoglobulin"/>
    <property type="match status" value="2"/>
</dbReference>
<protein>
    <submittedName>
        <fullName evidence="9">Platelet glycoprotein VI isoform X1</fullName>
    </submittedName>
</protein>
<organism evidence="8 9">
    <name type="scientific">Delphinapterus leucas</name>
    <name type="common">Beluga whale</name>
    <dbReference type="NCBI Taxonomy" id="9749"/>
    <lineage>
        <taxon>Eukaryota</taxon>
        <taxon>Metazoa</taxon>
        <taxon>Chordata</taxon>
        <taxon>Craniata</taxon>
        <taxon>Vertebrata</taxon>
        <taxon>Euteleostomi</taxon>
        <taxon>Mammalia</taxon>
        <taxon>Eutheria</taxon>
        <taxon>Laurasiatheria</taxon>
        <taxon>Artiodactyla</taxon>
        <taxon>Whippomorpha</taxon>
        <taxon>Cetacea</taxon>
        <taxon>Odontoceti</taxon>
        <taxon>Monodontidae</taxon>
        <taxon>Delphinapterus</taxon>
    </lineage>
</organism>